<keyword evidence="2 6" id="KW-0812">Transmembrane</keyword>
<feature type="region of interest" description="Disordered" evidence="5">
    <location>
        <begin position="99"/>
        <end position="181"/>
    </location>
</feature>
<keyword evidence="9" id="KW-1185">Reference proteome</keyword>
<feature type="compositionally biased region" description="Low complexity" evidence="5">
    <location>
        <begin position="338"/>
        <end position="350"/>
    </location>
</feature>
<feature type="compositionally biased region" description="Low complexity" evidence="5">
    <location>
        <begin position="569"/>
        <end position="596"/>
    </location>
</feature>
<dbReference type="PANTHER" id="PTHR15549">
    <property type="entry name" value="PAIRED IMMUNOGLOBULIN-LIKE TYPE 2 RECEPTOR"/>
    <property type="match status" value="1"/>
</dbReference>
<sequence length="769" mass="79411">MSSSCLTCSDPIAPCPSCPSGQICVQTGRSCSACPQNVCVDDTSSSSKSGGGSSTGVTAGGAVGGVLGVAAIIAAIYFFWWRPRGLAASRRRYSKHLSHRQSRLAEKRKTQLAGAPPPAGGAADENGVTRRTSVHLRMDAAGEGPVNRRANSPGRREDEASALTSRTSEEDNPFGDQNRSSIGTFNDAVSIHTSEFSFRSSQSTNIIPIAYIPPHSSSMSVDDAQRGAYGQLSRDQPSGPPSRQAARASIPTSMASRDSLALAGAEIIELHPLPPVLIPDTPSIPIGTTANGAPIRPPRSPGLDLQLPKTDTPVTSPLNSPQPQRGSVSRPISGFPFGSAPSTSGTSSPANQLLTPTSALNPRGVSILAERADGTRFAHLSTMSAATSRSANSTMSYILDPPQIITPVNAQGVKRVEFKKGQANVIKIGTGSNPTTPMPNASFSPTSPTSPTNPFDDSASASNNASRHSRIDSQETVTGGSVDSSHRPDSASSRWTASSLASTASDAVQFLQGQSITFTNHNSSSPNTPNTHASPRLPNTASTATAFDVPRSARSSEAFDTGERSRPLTGGSASAWSSSSASMSRSSTASGTSDASHMSLLEGIPFMAPPLPSGPSSSALSLGLPINVTAPLDGTSASINNPPTFPQPPPRAPSPNPPSSLPLPLRSPPPFLSSSRLLLRPLHHPPSPPKTSPTETRTSPSPPPSSPSPASAPPRLRPTRPAHSRLPQAGKASASSPRPSPSAPASARASRRSRSSWDSPAGLGRTTRA</sequence>
<dbReference type="AlphaFoldDB" id="A0A0D6EI46"/>
<feature type="compositionally biased region" description="Low complexity" evidence="5">
    <location>
        <begin position="517"/>
        <end position="535"/>
    </location>
</feature>
<feature type="region of interest" description="Disordered" evidence="5">
    <location>
        <begin position="427"/>
        <end position="497"/>
    </location>
</feature>
<evidence type="ECO:0000256" key="4">
    <source>
        <dbReference type="ARBA" id="ARBA00023136"/>
    </source>
</evidence>
<feature type="domain" description="Membrane anchor Opy2 N-terminal" evidence="7">
    <location>
        <begin position="5"/>
        <end position="39"/>
    </location>
</feature>
<feature type="compositionally biased region" description="Low complexity" evidence="5">
    <location>
        <begin position="439"/>
        <end position="466"/>
    </location>
</feature>
<evidence type="ECO:0000256" key="2">
    <source>
        <dbReference type="ARBA" id="ARBA00022692"/>
    </source>
</evidence>
<accession>A0A0D6EI46</accession>
<feature type="compositionally biased region" description="Polar residues" evidence="5">
    <location>
        <begin position="474"/>
        <end position="483"/>
    </location>
</feature>
<protein>
    <submittedName>
        <fullName evidence="8">SPOSA6832_01217-mRNA-1:cds</fullName>
    </submittedName>
</protein>
<dbReference type="InterPro" id="IPR051694">
    <property type="entry name" value="Immunoregulatory_rcpt-like"/>
</dbReference>
<evidence type="ECO:0000256" key="6">
    <source>
        <dbReference type="SAM" id="Phobius"/>
    </source>
</evidence>
<feature type="compositionally biased region" description="Pro residues" evidence="5">
    <location>
        <begin position="643"/>
        <end position="671"/>
    </location>
</feature>
<feature type="compositionally biased region" description="Polar residues" evidence="5">
    <location>
        <begin position="312"/>
        <end position="327"/>
    </location>
</feature>
<feature type="transmembrane region" description="Helical" evidence="6">
    <location>
        <begin position="57"/>
        <end position="81"/>
    </location>
</feature>
<feature type="region of interest" description="Disordered" evidence="5">
    <location>
        <begin position="633"/>
        <end position="769"/>
    </location>
</feature>
<dbReference type="Pfam" id="PF09463">
    <property type="entry name" value="Opy2"/>
    <property type="match status" value="1"/>
</dbReference>
<dbReference type="InterPro" id="IPR018571">
    <property type="entry name" value="Membrane_anchor_Opy2_N"/>
</dbReference>
<keyword evidence="3 6" id="KW-1133">Transmembrane helix</keyword>
<evidence type="ECO:0000256" key="5">
    <source>
        <dbReference type="SAM" id="MobiDB-lite"/>
    </source>
</evidence>
<feature type="non-terminal residue" evidence="8">
    <location>
        <position position="1"/>
    </location>
</feature>
<evidence type="ECO:0000259" key="7">
    <source>
        <dbReference type="Pfam" id="PF09463"/>
    </source>
</evidence>
<feature type="compositionally biased region" description="Pro residues" evidence="5">
    <location>
        <begin position="700"/>
        <end position="716"/>
    </location>
</feature>
<evidence type="ECO:0000256" key="1">
    <source>
        <dbReference type="ARBA" id="ARBA00004167"/>
    </source>
</evidence>
<feature type="region of interest" description="Disordered" evidence="5">
    <location>
        <begin position="517"/>
        <end position="596"/>
    </location>
</feature>
<dbReference type="GO" id="GO:0071944">
    <property type="term" value="C:cell periphery"/>
    <property type="evidence" value="ECO:0007669"/>
    <property type="project" value="UniProtKB-ARBA"/>
</dbReference>
<dbReference type="GO" id="GO:0016020">
    <property type="term" value="C:membrane"/>
    <property type="evidence" value="ECO:0007669"/>
    <property type="project" value="UniProtKB-SubCell"/>
</dbReference>
<dbReference type="OrthoDB" id="2402916at2759"/>
<feature type="region of interest" description="Disordered" evidence="5">
    <location>
        <begin position="229"/>
        <end position="252"/>
    </location>
</feature>
<evidence type="ECO:0000313" key="9">
    <source>
        <dbReference type="Proteomes" id="UP000243876"/>
    </source>
</evidence>
<name>A0A0D6EI46_SPOSA</name>
<feature type="compositionally biased region" description="Low complexity" evidence="5">
    <location>
        <begin position="732"/>
        <end position="748"/>
    </location>
</feature>
<dbReference type="EMBL" id="CENE01000003">
    <property type="protein sequence ID" value="CEQ39677.1"/>
    <property type="molecule type" value="Genomic_DNA"/>
</dbReference>
<organism evidence="8 9">
    <name type="scientific">Sporidiobolus salmonicolor</name>
    <name type="common">Yeast-like fungus</name>
    <name type="synonym">Sporobolomyces salmonicolor</name>
    <dbReference type="NCBI Taxonomy" id="5005"/>
    <lineage>
        <taxon>Eukaryota</taxon>
        <taxon>Fungi</taxon>
        <taxon>Dikarya</taxon>
        <taxon>Basidiomycota</taxon>
        <taxon>Pucciniomycotina</taxon>
        <taxon>Microbotryomycetes</taxon>
        <taxon>Sporidiobolales</taxon>
        <taxon>Sporidiobolaceae</taxon>
        <taxon>Sporobolomyces</taxon>
    </lineage>
</organism>
<feature type="region of interest" description="Disordered" evidence="5">
    <location>
        <begin position="284"/>
        <end position="358"/>
    </location>
</feature>
<reference evidence="9" key="1">
    <citation type="submission" date="2015-02" db="EMBL/GenBank/DDBJ databases">
        <authorList>
            <person name="Gon?alves P."/>
        </authorList>
    </citation>
    <scope>NUCLEOTIDE SEQUENCE [LARGE SCALE GENOMIC DNA]</scope>
</reference>
<keyword evidence="4 6" id="KW-0472">Membrane</keyword>
<gene>
    <name evidence="8" type="primary">SPOSA6832_01217</name>
</gene>
<proteinExistence type="predicted"/>
<evidence type="ECO:0000256" key="3">
    <source>
        <dbReference type="ARBA" id="ARBA00022989"/>
    </source>
</evidence>
<evidence type="ECO:0000313" key="8">
    <source>
        <dbReference type="EMBL" id="CEQ39677.1"/>
    </source>
</evidence>
<comment type="subcellular location">
    <subcellularLocation>
        <location evidence="1">Membrane</location>
        <topology evidence="1">Single-pass membrane protein</topology>
    </subcellularLocation>
</comment>
<dbReference type="Proteomes" id="UP000243876">
    <property type="component" value="Unassembled WGS sequence"/>
</dbReference>